<dbReference type="GO" id="GO:0005925">
    <property type="term" value="C:focal adhesion"/>
    <property type="evidence" value="ECO:0007669"/>
    <property type="project" value="TreeGrafter"/>
</dbReference>
<feature type="compositionally biased region" description="Pro residues" evidence="14">
    <location>
        <begin position="220"/>
        <end position="245"/>
    </location>
</feature>
<evidence type="ECO:0000256" key="6">
    <source>
        <dbReference type="ARBA" id="ARBA00022729"/>
    </source>
</evidence>
<evidence type="ECO:0000313" key="18">
    <source>
        <dbReference type="Ensembl" id="ENSCJPP00005008983.1"/>
    </source>
</evidence>
<evidence type="ECO:0000256" key="8">
    <source>
        <dbReference type="ARBA" id="ARBA00022989"/>
    </source>
</evidence>
<dbReference type="Gene3D" id="3.40.50.410">
    <property type="entry name" value="von Willebrand factor, type A domain"/>
    <property type="match status" value="1"/>
</dbReference>
<keyword evidence="8 15" id="KW-1133">Transmembrane helix</keyword>
<protein>
    <recommendedName>
        <fullName evidence="13">Integrin beta</fullName>
    </recommendedName>
</protein>
<evidence type="ECO:0000256" key="14">
    <source>
        <dbReference type="SAM" id="MobiDB-lite"/>
    </source>
</evidence>
<organism evidence="18 19">
    <name type="scientific">Coturnix japonica</name>
    <name type="common">Japanese quail</name>
    <name type="synonym">Coturnix coturnix japonica</name>
    <dbReference type="NCBI Taxonomy" id="93934"/>
    <lineage>
        <taxon>Eukaryota</taxon>
        <taxon>Metazoa</taxon>
        <taxon>Chordata</taxon>
        <taxon>Craniata</taxon>
        <taxon>Vertebrata</taxon>
        <taxon>Euteleostomi</taxon>
        <taxon>Archelosauria</taxon>
        <taxon>Archosauria</taxon>
        <taxon>Dinosauria</taxon>
        <taxon>Saurischia</taxon>
        <taxon>Theropoda</taxon>
        <taxon>Coelurosauria</taxon>
        <taxon>Aves</taxon>
        <taxon>Neognathae</taxon>
        <taxon>Galloanserae</taxon>
        <taxon>Galliformes</taxon>
        <taxon>Phasianidae</taxon>
        <taxon>Perdicinae</taxon>
        <taxon>Coturnix</taxon>
    </lineage>
</organism>
<dbReference type="InterPro" id="IPR036465">
    <property type="entry name" value="vWFA_dom_sf"/>
</dbReference>
<dbReference type="GO" id="GO:0008305">
    <property type="term" value="C:integrin complex"/>
    <property type="evidence" value="ECO:0007669"/>
    <property type="project" value="TreeGrafter"/>
</dbReference>
<keyword evidence="6" id="KW-0732">Signal</keyword>
<dbReference type="GO" id="GO:0098609">
    <property type="term" value="P:cell-cell adhesion"/>
    <property type="evidence" value="ECO:0007669"/>
    <property type="project" value="TreeGrafter"/>
</dbReference>
<evidence type="ECO:0000256" key="1">
    <source>
        <dbReference type="ARBA" id="ARBA00004251"/>
    </source>
</evidence>
<keyword evidence="5 13" id="KW-0812">Transmembrane</keyword>
<reference evidence="18" key="2">
    <citation type="submission" date="2025-09" db="UniProtKB">
        <authorList>
            <consortium name="Ensembl"/>
        </authorList>
    </citation>
    <scope>IDENTIFICATION</scope>
</reference>
<keyword evidence="11" id="KW-1015">Disulfide bond</keyword>
<keyword evidence="4" id="KW-0245">EGF-like domain</keyword>
<evidence type="ECO:0000256" key="12">
    <source>
        <dbReference type="ARBA" id="ARBA00023180"/>
    </source>
</evidence>
<feature type="domain" description="Integrin beta subunit VWA" evidence="16">
    <location>
        <begin position="79"/>
        <end position="249"/>
    </location>
</feature>
<dbReference type="InterPro" id="IPR015812">
    <property type="entry name" value="Integrin_bsu"/>
</dbReference>
<dbReference type="Gene3D" id="3.30.1680.10">
    <property type="entry name" value="ligand-binding face of the semaphorins, domain 2"/>
    <property type="match status" value="1"/>
</dbReference>
<evidence type="ECO:0000256" key="3">
    <source>
        <dbReference type="ARBA" id="ARBA00022475"/>
    </source>
</evidence>
<dbReference type="GO" id="GO:0033627">
    <property type="term" value="P:cell adhesion mediated by integrin"/>
    <property type="evidence" value="ECO:0007669"/>
    <property type="project" value="TreeGrafter"/>
</dbReference>
<feature type="region of interest" description="Disordered" evidence="14">
    <location>
        <begin position="1"/>
        <end position="27"/>
    </location>
</feature>
<dbReference type="GO" id="GO:0009986">
    <property type="term" value="C:cell surface"/>
    <property type="evidence" value="ECO:0007669"/>
    <property type="project" value="TreeGrafter"/>
</dbReference>
<keyword evidence="3" id="KW-1003">Cell membrane</keyword>
<proteinExistence type="inferred from homology"/>
<evidence type="ECO:0000256" key="10">
    <source>
        <dbReference type="ARBA" id="ARBA00023136"/>
    </source>
</evidence>
<dbReference type="Ensembl" id="ENSCJPT00005013494.1">
    <property type="protein sequence ID" value="ENSCJPP00005008983.1"/>
    <property type="gene ID" value="ENSCJPG00005007957.1"/>
</dbReference>
<evidence type="ECO:0000256" key="7">
    <source>
        <dbReference type="ARBA" id="ARBA00022737"/>
    </source>
</evidence>
<evidence type="ECO:0000256" key="4">
    <source>
        <dbReference type="ARBA" id="ARBA00022536"/>
    </source>
</evidence>
<dbReference type="SUPFAM" id="SSF53300">
    <property type="entry name" value="vWA-like"/>
    <property type="match status" value="1"/>
</dbReference>
<comment type="similarity">
    <text evidence="2 13">Belongs to the integrin beta chain family.</text>
</comment>
<evidence type="ECO:0000256" key="2">
    <source>
        <dbReference type="ARBA" id="ARBA00007449"/>
    </source>
</evidence>
<keyword evidence="10 15" id="KW-0472">Membrane</keyword>
<evidence type="ECO:0000256" key="9">
    <source>
        <dbReference type="ARBA" id="ARBA00023037"/>
    </source>
</evidence>
<dbReference type="InterPro" id="IPR033760">
    <property type="entry name" value="Integrin_beta_N"/>
</dbReference>
<feature type="domain" description="PSI" evidence="17">
    <location>
        <begin position="73"/>
        <end position="121"/>
    </location>
</feature>
<accession>A0A8C2T5W3</accession>
<name>A0A8C2T5W3_COTJA</name>
<dbReference type="PANTHER" id="PTHR10082:SF36">
    <property type="entry name" value="INTEGRIN BETA-7"/>
    <property type="match status" value="1"/>
</dbReference>
<evidence type="ECO:0000256" key="13">
    <source>
        <dbReference type="RuleBase" id="RU000633"/>
    </source>
</evidence>
<keyword evidence="12" id="KW-0325">Glycoprotein</keyword>
<evidence type="ECO:0000256" key="5">
    <source>
        <dbReference type="ARBA" id="ARBA00022692"/>
    </source>
</evidence>
<dbReference type="GO" id="GO:0050900">
    <property type="term" value="P:leukocyte migration"/>
    <property type="evidence" value="ECO:0007669"/>
    <property type="project" value="TreeGrafter"/>
</dbReference>
<keyword evidence="7" id="KW-0677">Repeat</keyword>
<feature type="transmembrane region" description="Helical" evidence="15">
    <location>
        <begin position="49"/>
        <end position="66"/>
    </location>
</feature>
<dbReference type="GeneTree" id="ENSGT01150000286919"/>
<dbReference type="InterPro" id="IPR016201">
    <property type="entry name" value="PSI"/>
</dbReference>
<feature type="region of interest" description="Disordered" evidence="14">
    <location>
        <begin position="215"/>
        <end position="254"/>
    </location>
</feature>
<dbReference type="Gene3D" id="2.60.40.1510">
    <property type="entry name" value="ntegrin, alpha v. Chain A, domain 3"/>
    <property type="match status" value="1"/>
</dbReference>
<dbReference type="Proteomes" id="UP000694412">
    <property type="component" value="Unassembled WGS sequence"/>
</dbReference>
<dbReference type="SUPFAM" id="SSF103575">
    <property type="entry name" value="Plexin repeat"/>
    <property type="match status" value="1"/>
</dbReference>
<evidence type="ECO:0000256" key="15">
    <source>
        <dbReference type="SAM" id="Phobius"/>
    </source>
</evidence>
<evidence type="ECO:0000259" key="17">
    <source>
        <dbReference type="SMART" id="SM00423"/>
    </source>
</evidence>
<evidence type="ECO:0000313" key="19">
    <source>
        <dbReference type="Proteomes" id="UP000694412"/>
    </source>
</evidence>
<dbReference type="AlphaFoldDB" id="A0A8C2T5W3"/>
<dbReference type="PRINTS" id="PR01186">
    <property type="entry name" value="INTEGRINB"/>
</dbReference>
<dbReference type="GO" id="GO:0007229">
    <property type="term" value="P:integrin-mediated signaling pathway"/>
    <property type="evidence" value="ECO:0007669"/>
    <property type="project" value="UniProtKB-KW"/>
</dbReference>
<dbReference type="GO" id="GO:0007160">
    <property type="term" value="P:cell-matrix adhesion"/>
    <property type="evidence" value="ECO:0007669"/>
    <property type="project" value="TreeGrafter"/>
</dbReference>
<dbReference type="Pfam" id="PF00362">
    <property type="entry name" value="Integrin_beta"/>
    <property type="match status" value="1"/>
</dbReference>
<evidence type="ECO:0000259" key="16">
    <source>
        <dbReference type="SMART" id="SM00187"/>
    </source>
</evidence>
<keyword evidence="13" id="KW-0130">Cell adhesion</keyword>
<dbReference type="GO" id="GO:0005178">
    <property type="term" value="F:integrin binding"/>
    <property type="evidence" value="ECO:0007669"/>
    <property type="project" value="TreeGrafter"/>
</dbReference>
<evidence type="ECO:0000256" key="11">
    <source>
        <dbReference type="ARBA" id="ARBA00023157"/>
    </source>
</evidence>
<comment type="subcellular location">
    <subcellularLocation>
        <location evidence="1 13">Cell membrane</location>
        <topology evidence="1 13">Single-pass type I membrane protein</topology>
    </subcellularLocation>
</comment>
<reference evidence="18" key="1">
    <citation type="submission" date="2025-08" db="UniProtKB">
        <authorList>
            <consortium name="Ensembl"/>
        </authorList>
    </citation>
    <scope>IDENTIFICATION</scope>
</reference>
<dbReference type="InterPro" id="IPR002369">
    <property type="entry name" value="Integrin_bsu_VWA"/>
</dbReference>
<dbReference type="Pfam" id="PF17205">
    <property type="entry name" value="PSI_integrin"/>
    <property type="match status" value="1"/>
</dbReference>
<keyword evidence="19" id="KW-1185">Reference proteome</keyword>
<sequence>MSPRAPFRPKPPRHPVSPPRPVLPYSAPPRPGCPITASSIGQRWAMGRGGLLLLLLLLMMMMMRAAPRGAEGSCRPQASCEECISSHPRCAWCEEPEFPGGAQMETSRCAPREALERAGCPPGAIVDPHGSLRVLRDTERGDGGGQLRPHSVEMELRAGEELSFAVRFRRARAVPVDLYFLLDLSYSMRDDLQLLQRLGTELLHALHNASSAARIGATLSPPPPPDPTPTPTPMPHTAPSIPPSTPIRTANPNS</sequence>
<dbReference type="SMART" id="SM00423">
    <property type="entry name" value="PSI"/>
    <property type="match status" value="1"/>
</dbReference>
<keyword evidence="9 13" id="KW-0401">Integrin</keyword>
<dbReference type="SMART" id="SM00187">
    <property type="entry name" value="INB"/>
    <property type="match status" value="1"/>
</dbReference>
<dbReference type="PANTHER" id="PTHR10082">
    <property type="entry name" value="INTEGRIN BETA SUBUNIT"/>
    <property type="match status" value="1"/>
</dbReference>